<protein>
    <recommendedName>
        <fullName evidence="3">Tetratricopeptide repeat protein</fullName>
    </recommendedName>
</protein>
<proteinExistence type="predicted"/>
<organism evidence="1 2">
    <name type="scientific">Planosporangium thailandense</name>
    <dbReference type="NCBI Taxonomy" id="765197"/>
    <lineage>
        <taxon>Bacteria</taxon>
        <taxon>Bacillati</taxon>
        <taxon>Actinomycetota</taxon>
        <taxon>Actinomycetes</taxon>
        <taxon>Micromonosporales</taxon>
        <taxon>Micromonosporaceae</taxon>
        <taxon>Planosporangium</taxon>
    </lineage>
</organism>
<evidence type="ECO:0000313" key="1">
    <source>
        <dbReference type="EMBL" id="NJC71486.1"/>
    </source>
</evidence>
<dbReference type="Proteomes" id="UP000722989">
    <property type="component" value="Unassembled WGS sequence"/>
</dbReference>
<accession>A0ABX0Y092</accession>
<dbReference type="RefSeq" id="WP_167926398.1">
    <property type="nucleotide sequence ID" value="NZ_JAATVY010000012.1"/>
</dbReference>
<comment type="caution">
    <text evidence="1">The sequence shown here is derived from an EMBL/GenBank/DDBJ whole genome shotgun (WGS) entry which is preliminary data.</text>
</comment>
<sequence>MTTGTGEGGTRLPSTAEERYHAVVRYLAQLLWAAGAADEAITVLSALLAKVSDQPREAAPDDRSG</sequence>
<reference evidence="1 2" key="1">
    <citation type="submission" date="2020-03" db="EMBL/GenBank/DDBJ databases">
        <title>WGS of the type strain of Planosporangium spp.</title>
        <authorList>
            <person name="Thawai C."/>
        </authorList>
    </citation>
    <scope>NUCLEOTIDE SEQUENCE [LARGE SCALE GENOMIC DNA]</scope>
    <source>
        <strain evidence="1 2">TBRC 5610</strain>
    </source>
</reference>
<evidence type="ECO:0008006" key="3">
    <source>
        <dbReference type="Google" id="ProtNLM"/>
    </source>
</evidence>
<evidence type="ECO:0000313" key="2">
    <source>
        <dbReference type="Proteomes" id="UP000722989"/>
    </source>
</evidence>
<dbReference type="EMBL" id="JAATVY010000012">
    <property type="protein sequence ID" value="NJC71486.1"/>
    <property type="molecule type" value="Genomic_DNA"/>
</dbReference>
<keyword evidence="2" id="KW-1185">Reference proteome</keyword>
<gene>
    <name evidence="1" type="ORF">HC031_17430</name>
</gene>
<name>A0ABX0Y092_9ACTN</name>